<dbReference type="SUPFAM" id="SSF53448">
    <property type="entry name" value="Nucleotide-diphospho-sugar transferases"/>
    <property type="match status" value="1"/>
</dbReference>
<name>A0A376FD26_ENTAS</name>
<evidence type="ECO:0000256" key="7">
    <source>
        <dbReference type="ARBA" id="ARBA00023136"/>
    </source>
</evidence>
<evidence type="ECO:0000256" key="2">
    <source>
        <dbReference type="ARBA" id="ARBA00004881"/>
    </source>
</evidence>
<dbReference type="GO" id="GO:0005886">
    <property type="term" value="C:plasma membrane"/>
    <property type="evidence" value="ECO:0007669"/>
    <property type="project" value="TreeGrafter"/>
</dbReference>
<dbReference type="InterPro" id="IPR001173">
    <property type="entry name" value="Glyco_trans_2-like"/>
</dbReference>
<keyword evidence="3" id="KW-0328">Glycosyltransferase</keyword>
<evidence type="ECO:0000259" key="8">
    <source>
        <dbReference type="Pfam" id="PF00535"/>
    </source>
</evidence>
<keyword evidence="4" id="KW-0808">Transferase</keyword>
<keyword evidence="6" id="KW-1133">Transmembrane helix</keyword>
<gene>
    <name evidence="9" type="primary">acsAB</name>
    <name evidence="9" type="ORF">NCTC12123_02087</name>
</gene>
<dbReference type="PANTHER" id="PTHR43867:SF2">
    <property type="entry name" value="CELLULOSE SYNTHASE CATALYTIC SUBUNIT A [UDP-FORMING]"/>
    <property type="match status" value="1"/>
</dbReference>
<evidence type="ECO:0000313" key="9">
    <source>
        <dbReference type="EMBL" id="STD20575.1"/>
    </source>
</evidence>
<dbReference type="Proteomes" id="UP000255163">
    <property type="component" value="Unassembled WGS sequence"/>
</dbReference>
<comment type="pathway">
    <text evidence="2">Glycan metabolism.</text>
</comment>
<evidence type="ECO:0000256" key="4">
    <source>
        <dbReference type="ARBA" id="ARBA00022679"/>
    </source>
</evidence>
<dbReference type="AlphaFoldDB" id="A0A376FD26"/>
<dbReference type="EMBL" id="UFYI01000007">
    <property type="protein sequence ID" value="STD20575.1"/>
    <property type="molecule type" value="Genomic_DNA"/>
</dbReference>
<dbReference type="GO" id="GO:0016758">
    <property type="term" value="F:hexosyltransferase activity"/>
    <property type="evidence" value="ECO:0007669"/>
    <property type="project" value="TreeGrafter"/>
</dbReference>
<sequence>MDLFIATYSEDTELVRLSIRDALKMDYPYPIDYRIHVLDDGRRPEMKAVCDEEGVNYISRQTNIGFKAGNLRNGLEQTDGDFIVICDADTRVFPTLLSHTLGYFRDPDVAWVQTPQWFFDLPEGESLSRWGKRKAGKVGYGLGWLIQKCVGPVTVGRDPFFNDPRMFYDVILRRRNWANAAFCCGAASIHRREAVMQAALRSYVWSVEEEIHRHTRDIRDDERGARSRRRCARTWHLTPNSRPTSFTSPKIFTPRYCCTVTPQDAGVRSCIRALSRRCSLRRIC</sequence>
<keyword evidence="7" id="KW-0472">Membrane</keyword>
<accession>A0A376FD26</accession>
<reference evidence="9 10" key="1">
    <citation type="submission" date="2018-06" db="EMBL/GenBank/DDBJ databases">
        <authorList>
            <consortium name="Pathogen Informatics"/>
            <person name="Doyle S."/>
        </authorList>
    </citation>
    <scope>NUCLEOTIDE SEQUENCE [LARGE SCALE GENOMIC DNA]</scope>
    <source>
        <strain evidence="9 10">NCTC12123</strain>
    </source>
</reference>
<proteinExistence type="predicted"/>
<keyword evidence="5" id="KW-0812">Transmembrane</keyword>
<feature type="domain" description="Glycosyltransferase 2-like" evidence="8">
    <location>
        <begin position="4"/>
        <end position="193"/>
    </location>
</feature>
<evidence type="ECO:0000256" key="1">
    <source>
        <dbReference type="ARBA" id="ARBA00004141"/>
    </source>
</evidence>
<comment type="subcellular location">
    <subcellularLocation>
        <location evidence="1">Membrane</location>
        <topology evidence="1">Multi-pass membrane protein</topology>
    </subcellularLocation>
</comment>
<organism evidence="9 10">
    <name type="scientific">Enterobacter asburiae</name>
    <dbReference type="NCBI Taxonomy" id="61645"/>
    <lineage>
        <taxon>Bacteria</taxon>
        <taxon>Pseudomonadati</taxon>
        <taxon>Pseudomonadota</taxon>
        <taxon>Gammaproteobacteria</taxon>
        <taxon>Enterobacterales</taxon>
        <taxon>Enterobacteriaceae</taxon>
        <taxon>Enterobacter</taxon>
        <taxon>Enterobacter cloacae complex</taxon>
    </lineage>
</organism>
<dbReference type="Gene3D" id="3.90.550.10">
    <property type="entry name" value="Spore Coat Polysaccharide Biosynthesis Protein SpsA, Chain A"/>
    <property type="match status" value="1"/>
</dbReference>
<evidence type="ECO:0000313" key="10">
    <source>
        <dbReference type="Proteomes" id="UP000255163"/>
    </source>
</evidence>
<evidence type="ECO:0000256" key="6">
    <source>
        <dbReference type="ARBA" id="ARBA00022989"/>
    </source>
</evidence>
<protein>
    <submittedName>
        <fullName evidence="9">Cellulose synthase</fullName>
    </submittedName>
</protein>
<dbReference type="InterPro" id="IPR050321">
    <property type="entry name" value="Glycosyltr_2/OpgH_subfam"/>
</dbReference>
<dbReference type="PANTHER" id="PTHR43867">
    <property type="entry name" value="CELLULOSE SYNTHASE CATALYTIC SUBUNIT A [UDP-FORMING]"/>
    <property type="match status" value="1"/>
</dbReference>
<dbReference type="InterPro" id="IPR029044">
    <property type="entry name" value="Nucleotide-diphossugar_trans"/>
</dbReference>
<evidence type="ECO:0000256" key="3">
    <source>
        <dbReference type="ARBA" id="ARBA00022676"/>
    </source>
</evidence>
<dbReference type="Pfam" id="PF00535">
    <property type="entry name" value="Glycos_transf_2"/>
    <property type="match status" value="1"/>
</dbReference>
<evidence type="ECO:0000256" key="5">
    <source>
        <dbReference type="ARBA" id="ARBA00022692"/>
    </source>
</evidence>